<feature type="repeat" description="WD" evidence="5">
    <location>
        <begin position="237"/>
        <end position="271"/>
    </location>
</feature>
<dbReference type="OMA" id="IWDIRPY"/>
<dbReference type="SUPFAM" id="SSF50978">
    <property type="entry name" value="WD40 repeat-like"/>
    <property type="match status" value="1"/>
</dbReference>
<evidence type="ECO:0000313" key="7">
    <source>
        <dbReference type="Proteomes" id="UP000751190"/>
    </source>
</evidence>
<organism evidence="6 7">
    <name type="scientific">Diacronema lutheri</name>
    <name type="common">Unicellular marine alga</name>
    <name type="synonym">Monochrysis lutheri</name>
    <dbReference type="NCBI Taxonomy" id="2081491"/>
    <lineage>
        <taxon>Eukaryota</taxon>
        <taxon>Haptista</taxon>
        <taxon>Haptophyta</taxon>
        <taxon>Pavlovophyceae</taxon>
        <taxon>Pavlovales</taxon>
        <taxon>Pavlovaceae</taxon>
        <taxon>Diacronema</taxon>
    </lineage>
</organism>
<evidence type="ECO:0000256" key="3">
    <source>
        <dbReference type="ARBA" id="ARBA00022737"/>
    </source>
</evidence>
<dbReference type="OrthoDB" id="1068471at2759"/>
<name>A0A8J5X9C3_DIALT</name>
<dbReference type="InterPro" id="IPR019775">
    <property type="entry name" value="WD40_repeat_CS"/>
</dbReference>
<keyword evidence="3" id="KW-0677">Repeat</keyword>
<dbReference type="InterPro" id="IPR020472">
    <property type="entry name" value="WD40_PAC1"/>
</dbReference>
<feature type="repeat" description="WD" evidence="5">
    <location>
        <begin position="107"/>
        <end position="148"/>
    </location>
</feature>
<dbReference type="PANTHER" id="PTHR44006">
    <property type="entry name" value="U5 SMALL NUCLEAR RIBONUCLEOPROTEIN 40 KDA PROTEIN"/>
    <property type="match status" value="1"/>
</dbReference>
<dbReference type="GO" id="GO:0008380">
    <property type="term" value="P:RNA splicing"/>
    <property type="evidence" value="ECO:0007669"/>
    <property type="project" value="UniProtKB-KW"/>
</dbReference>
<feature type="repeat" description="WD" evidence="5">
    <location>
        <begin position="335"/>
        <end position="371"/>
    </location>
</feature>
<dbReference type="InterPro" id="IPR015943">
    <property type="entry name" value="WD40/YVTN_repeat-like_dom_sf"/>
</dbReference>
<evidence type="ECO:0000256" key="5">
    <source>
        <dbReference type="PROSITE-ProRule" id="PRU00221"/>
    </source>
</evidence>
<dbReference type="GO" id="GO:0006397">
    <property type="term" value="P:mRNA processing"/>
    <property type="evidence" value="ECO:0007669"/>
    <property type="project" value="UniProtKB-KW"/>
</dbReference>
<gene>
    <name evidence="6" type="ORF">KFE25_004146</name>
</gene>
<evidence type="ECO:0000256" key="2">
    <source>
        <dbReference type="ARBA" id="ARBA00022664"/>
    </source>
</evidence>
<evidence type="ECO:0000256" key="1">
    <source>
        <dbReference type="ARBA" id="ARBA00022574"/>
    </source>
</evidence>
<dbReference type="PRINTS" id="PR00320">
    <property type="entry name" value="GPROTEINBRPT"/>
</dbReference>
<dbReference type="EMBL" id="JAGTXO010000068">
    <property type="protein sequence ID" value="KAG8457510.1"/>
    <property type="molecule type" value="Genomic_DNA"/>
</dbReference>
<feature type="repeat" description="WD" evidence="5">
    <location>
        <begin position="149"/>
        <end position="191"/>
    </location>
</feature>
<protein>
    <submittedName>
        <fullName evidence="6">Uncharacterized protein</fullName>
    </submittedName>
</protein>
<dbReference type="GO" id="GO:0071013">
    <property type="term" value="C:catalytic step 2 spliceosome"/>
    <property type="evidence" value="ECO:0007669"/>
    <property type="project" value="TreeGrafter"/>
</dbReference>
<dbReference type="Gene3D" id="2.130.10.10">
    <property type="entry name" value="YVTN repeat-like/Quinoprotein amine dehydrogenase"/>
    <property type="match status" value="1"/>
</dbReference>
<dbReference type="Pfam" id="PF00400">
    <property type="entry name" value="WD40"/>
    <property type="match status" value="6"/>
</dbReference>
<dbReference type="AlphaFoldDB" id="A0A8J5X9C3"/>
<feature type="repeat" description="WD" evidence="5">
    <location>
        <begin position="304"/>
        <end position="334"/>
    </location>
</feature>
<reference evidence="6" key="1">
    <citation type="submission" date="2021-05" db="EMBL/GenBank/DDBJ databases">
        <title>The genome of the haptophyte Pavlova lutheri (Diacronema luteri, Pavlovales) - a model for lipid biosynthesis in eukaryotic algae.</title>
        <authorList>
            <person name="Hulatt C.J."/>
            <person name="Posewitz M.C."/>
        </authorList>
    </citation>
    <scope>NUCLEOTIDE SEQUENCE</scope>
    <source>
        <strain evidence="6">NIVA-4/92</strain>
    </source>
</reference>
<sequence>MVPGDKRHLGHEPPGASSTELVVAAKKPRCDGALVSAPGGGGTLSVPGGSVPRTSDLAAPIMQLSGHAGEVLTARFSPCGAFLATAGFDKELLLWQTFGDCRNYCTLRAHGKAVLQLAWGVDSTLLYSAGADKTLVAWDAEYGERVARLTGHTSHVNSVAAARGARGMIASGSDDCSCRVWDARVRSCVQRVGTRFQTLAVELSADGGRLFAGGLDNVVRVFDLRRADNVESAVIALAGHADSITGLRLSPDGAHILSTAMDSTVRSWDVRPFVPAGADGSDGRGVRVYAGAVHNFEKNLIRCAWAPDGARVASGSADRCVYVWDVPSSRMLYKLPGHKGSVNEVDFHPTQPIIASCSSDKTVYLGEIEAS</sequence>
<dbReference type="PANTHER" id="PTHR44006:SF1">
    <property type="entry name" value="U5 SMALL NUCLEAR RIBONUCLEOPROTEIN 40 KDA PROTEIN"/>
    <property type="match status" value="1"/>
</dbReference>
<dbReference type="SMART" id="SM00320">
    <property type="entry name" value="WD40"/>
    <property type="match status" value="7"/>
</dbReference>
<keyword evidence="1 5" id="KW-0853">WD repeat</keyword>
<comment type="caution">
    <text evidence="6">The sequence shown here is derived from an EMBL/GenBank/DDBJ whole genome shotgun (WGS) entry which is preliminary data.</text>
</comment>
<keyword evidence="4" id="KW-0508">mRNA splicing</keyword>
<evidence type="ECO:0000256" key="4">
    <source>
        <dbReference type="ARBA" id="ARBA00023187"/>
    </source>
</evidence>
<keyword evidence="2" id="KW-0507">mRNA processing</keyword>
<dbReference type="InterPro" id="IPR052234">
    <property type="entry name" value="U5_snRNP_Component"/>
</dbReference>
<keyword evidence="7" id="KW-1185">Reference proteome</keyword>
<feature type="repeat" description="WD" evidence="5">
    <location>
        <begin position="64"/>
        <end position="96"/>
    </location>
</feature>
<evidence type="ECO:0000313" key="6">
    <source>
        <dbReference type="EMBL" id="KAG8457510.1"/>
    </source>
</evidence>
<proteinExistence type="predicted"/>
<dbReference type="Proteomes" id="UP000751190">
    <property type="component" value="Unassembled WGS sequence"/>
</dbReference>
<dbReference type="InterPro" id="IPR036322">
    <property type="entry name" value="WD40_repeat_dom_sf"/>
</dbReference>
<accession>A0A8J5X9C3</accession>
<dbReference type="CDD" id="cd00200">
    <property type="entry name" value="WD40"/>
    <property type="match status" value="1"/>
</dbReference>
<dbReference type="InterPro" id="IPR001680">
    <property type="entry name" value="WD40_rpt"/>
</dbReference>
<dbReference type="PROSITE" id="PS00678">
    <property type="entry name" value="WD_REPEATS_1"/>
    <property type="match status" value="2"/>
</dbReference>
<dbReference type="PROSITE" id="PS50082">
    <property type="entry name" value="WD_REPEATS_2"/>
    <property type="match status" value="6"/>
</dbReference>
<dbReference type="PROSITE" id="PS50294">
    <property type="entry name" value="WD_REPEATS_REGION"/>
    <property type="match status" value="6"/>
</dbReference>
<dbReference type="GO" id="GO:0003723">
    <property type="term" value="F:RNA binding"/>
    <property type="evidence" value="ECO:0007669"/>
    <property type="project" value="TreeGrafter"/>
</dbReference>